<keyword evidence="1" id="KW-0812">Transmembrane</keyword>
<gene>
    <name evidence="2" type="ORF">IAB77_02700</name>
</gene>
<comment type="caution">
    <text evidence="2">The sequence shown here is derived from an EMBL/GenBank/DDBJ whole genome shotgun (WGS) entry which is preliminary data.</text>
</comment>
<feature type="transmembrane region" description="Helical" evidence="1">
    <location>
        <begin position="12"/>
        <end position="34"/>
    </location>
</feature>
<sequence length="163" mass="17836">MRKTYRFRSGLLIVLIVLVVAFFIFGIGFMIWGVRWMGGQKDFRRELGESIGDSVLAGVTAVGPDGQQSQPRLDGLNQMLLLFTDSEYYVSRGSADEGADIIVLSFGDGAELTLTLMGDEGVRAEFTSAGGRDYRYDLDARGMSPVSMMSRLCELLGLADESV</sequence>
<dbReference type="AlphaFoldDB" id="A0A9D0ZCQ9"/>
<evidence type="ECO:0000313" key="2">
    <source>
        <dbReference type="EMBL" id="HIQ78150.1"/>
    </source>
</evidence>
<keyword evidence="1" id="KW-0472">Membrane</keyword>
<name>A0A9D0ZCQ9_9FIRM</name>
<keyword evidence="1" id="KW-1133">Transmembrane helix</keyword>
<dbReference type="EMBL" id="DVGA01000033">
    <property type="protein sequence ID" value="HIQ78150.1"/>
    <property type="molecule type" value="Genomic_DNA"/>
</dbReference>
<evidence type="ECO:0000256" key="1">
    <source>
        <dbReference type="SAM" id="Phobius"/>
    </source>
</evidence>
<reference evidence="2" key="2">
    <citation type="journal article" date="2021" name="PeerJ">
        <title>Extensive microbial diversity within the chicken gut microbiome revealed by metagenomics and culture.</title>
        <authorList>
            <person name="Gilroy R."/>
            <person name="Ravi A."/>
            <person name="Getino M."/>
            <person name="Pursley I."/>
            <person name="Horton D.L."/>
            <person name="Alikhan N.F."/>
            <person name="Baker D."/>
            <person name="Gharbi K."/>
            <person name="Hall N."/>
            <person name="Watson M."/>
            <person name="Adriaenssens E.M."/>
            <person name="Foster-Nyarko E."/>
            <person name="Jarju S."/>
            <person name="Secka A."/>
            <person name="Antonio M."/>
            <person name="Oren A."/>
            <person name="Chaudhuri R.R."/>
            <person name="La Ragione R."/>
            <person name="Hildebrand F."/>
            <person name="Pallen M.J."/>
        </authorList>
    </citation>
    <scope>NUCLEOTIDE SEQUENCE</scope>
    <source>
        <strain evidence="2">ChiBcolR7-354</strain>
    </source>
</reference>
<organism evidence="2 3">
    <name type="scientific">Candidatus Scatomorpha intestinavium</name>
    <dbReference type="NCBI Taxonomy" id="2840922"/>
    <lineage>
        <taxon>Bacteria</taxon>
        <taxon>Bacillati</taxon>
        <taxon>Bacillota</taxon>
        <taxon>Clostridia</taxon>
        <taxon>Eubacteriales</taxon>
        <taxon>Candidatus Scatomorpha</taxon>
    </lineage>
</organism>
<dbReference type="Proteomes" id="UP000824262">
    <property type="component" value="Unassembled WGS sequence"/>
</dbReference>
<reference evidence="2" key="1">
    <citation type="submission" date="2020-10" db="EMBL/GenBank/DDBJ databases">
        <authorList>
            <person name="Gilroy R."/>
        </authorList>
    </citation>
    <scope>NUCLEOTIDE SEQUENCE</scope>
    <source>
        <strain evidence="2">ChiBcolR7-354</strain>
    </source>
</reference>
<accession>A0A9D0ZCQ9</accession>
<protein>
    <submittedName>
        <fullName evidence="2">Uncharacterized protein</fullName>
    </submittedName>
</protein>
<proteinExistence type="predicted"/>
<evidence type="ECO:0000313" key="3">
    <source>
        <dbReference type="Proteomes" id="UP000824262"/>
    </source>
</evidence>